<dbReference type="GO" id="GO:0030313">
    <property type="term" value="C:cell envelope"/>
    <property type="evidence" value="ECO:0007669"/>
    <property type="project" value="UniProtKB-SubCell"/>
</dbReference>
<evidence type="ECO:0000256" key="4">
    <source>
        <dbReference type="ARBA" id="ARBA00023008"/>
    </source>
</evidence>
<accession>A0A5J5K4E4</accession>
<sequence>MTPAVRCHPPGHGLPVRLEPVVKHPSFRAVFLFGVSCLFAVVLAAPASAHDSLKKSTPAANAVVSGLDEIELEFSAHVSFPVVVLHDATGRRFESGTPRVSGSTVTEAVAGPLPSGGYTIAWRVVSSDGHPIQGEIPFVVRSSSVASAGGTAPAAAPVAGSDRPDQATGTRGWIWAAVVAVVVLGAAAVLVARGRRPATPPGNPENRPSGHENGEGE</sequence>
<organism evidence="8 9">
    <name type="scientific">Microbispora cellulosiformans</name>
    <dbReference type="NCBI Taxonomy" id="2614688"/>
    <lineage>
        <taxon>Bacteria</taxon>
        <taxon>Bacillati</taxon>
        <taxon>Actinomycetota</taxon>
        <taxon>Actinomycetes</taxon>
        <taxon>Streptosporangiales</taxon>
        <taxon>Streptosporangiaceae</taxon>
        <taxon>Microbispora</taxon>
    </lineage>
</organism>
<evidence type="ECO:0000313" key="8">
    <source>
        <dbReference type="EMBL" id="KAA9378999.1"/>
    </source>
</evidence>
<dbReference type="Pfam" id="PF04234">
    <property type="entry name" value="CopC"/>
    <property type="match status" value="1"/>
</dbReference>
<dbReference type="Gene3D" id="2.60.40.1220">
    <property type="match status" value="1"/>
</dbReference>
<evidence type="ECO:0000256" key="3">
    <source>
        <dbReference type="ARBA" id="ARBA00022729"/>
    </source>
</evidence>
<dbReference type="PANTHER" id="PTHR34820">
    <property type="entry name" value="INNER MEMBRANE PROTEIN YEBZ"/>
    <property type="match status" value="1"/>
</dbReference>
<dbReference type="InterPro" id="IPR014755">
    <property type="entry name" value="Cu-Rt/internalin_Ig-like"/>
</dbReference>
<evidence type="ECO:0000259" key="7">
    <source>
        <dbReference type="Pfam" id="PF04234"/>
    </source>
</evidence>
<dbReference type="SUPFAM" id="SSF81296">
    <property type="entry name" value="E set domains"/>
    <property type="match status" value="1"/>
</dbReference>
<dbReference type="GO" id="GO:0005886">
    <property type="term" value="C:plasma membrane"/>
    <property type="evidence" value="ECO:0007669"/>
    <property type="project" value="TreeGrafter"/>
</dbReference>
<keyword evidence="9" id="KW-1185">Reference proteome</keyword>
<evidence type="ECO:0000256" key="5">
    <source>
        <dbReference type="SAM" id="MobiDB-lite"/>
    </source>
</evidence>
<keyword evidence="6" id="KW-0812">Transmembrane</keyword>
<dbReference type="PANTHER" id="PTHR34820:SF4">
    <property type="entry name" value="INNER MEMBRANE PROTEIN YEBZ"/>
    <property type="match status" value="1"/>
</dbReference>
<evidence type="ECO:0000256" key="2">
    <source>
        <dbReference type="ARBA" id="ARBA00022723"/>
    </source>
</evidence>
<feature type="transmembrane region" description="Helical" evidence="6">
    <location>
        <begin position="173"/>
        <end position="192"/>
    </location>
</feature>
<name>A0A5J5K4E4_9ACTN</name>
<evidence type="ECO:0000256" key="1">
    <source>
        <dbReference type="ARBA" id="ARBA00004196"/>
    </source>
</evidence>
<feature type="transmembrane region" description="Helical" evidence="6">
    <location>
        <begin position="26"/>
        <end position="45"/>
    </location>
</feature>
<reference evidence="8 9" key="1">
    <citation type="submission" date="2019-09" db="EMBL/GenBank/DDBJ databases">
        <title>Screening of Novel Bioactive Compounds from Soil-Associated.</title>
        <authorList>
            <person name="Gong X."/>
        </authorList>
    </citation>
    <scope>NUCLEOTIDE SEQUENCE [LARGE SCALE GENOMIC DNA]</scope>
    <source>
        <strain evidence="8 9">Gxj-6</strain>
    </source>
</reference>
<feature type="region of interest" description="Disordered" evidence="5">
    <location>
        <begin position="195"/>
        <end position="217"/>
    </location>
</feature>
<comment type="subcellular location">
    <subcellularLocation>
        <location evidence="1">Cell envelope</location>
    </subcellularLocation>
</comment>
<dbReference type="GO" id="GO:0005507">
    <property type="term" value="F:copper ion binding"/>
    <property type="evidence" value="ECO:0007669"/>
    <property type="project" value="InterPro"/>
</dbReference>
<dbReference type="InterPro" id="IPR032694">
    <property type="entry name" value="CopC/D"/>
</dbReference>
<dbReference type="EMBL" id="VYTZ01000004">
    <property type="protein sequence ID" value="KAA9378999.1"/>
    <property type="molecule type" value="Genomic_DNA"/>
</dbReference>
<feature type="compositionally biased region" description="Basic and acidic residues" evidence="5">
    <location>
        <begin position="208"/>
        <end position="217"/>
    </location>
</feature>
<keyword evidence="3" id="KW-0732">Signal</keyword>
<gene>
    <name evidence="8" type="ORF">F5972_12295</name>
</gene>
<dbReference type="GO" id="GO:0006825">
    <property type="term" value="P:copper ion transport"/>
    <property type="evidence" value="ECO:0007669"/>
    <property type="project" value="InterPro"/>
</dbReference>
<keyword evidence="2" id="KW-0479">Metal-binding</keyword>
<dbReference type="GO" id="GO:0046688">
    <property type="term" value="P:response to copper ion"/>
    <property type="evidence" value="ECO:0007669"/>
    <property type="project" value="InterPro"/>
</dbReference>
<evidence type="ECO:0000313" key="9">
    <source>
        <dbReference type="Proteomes" id="UP000327011"/>
    </source>
</evidence>
<keyword evidence="4" id="KW-0186">Copper</keyword>
<dbReference type="Proteomes" id="UP000327011">
    <property type="component" value="Unassembled WGS sequence"/>
</dbReference>
<dbReference type="InterPro" id="IPR007348">
    <property type="entry name" value="CopC_dom"/>
</dbReference>
<dbReference type="GO" id="GO:0042597">
    <property type="term" value="C:periplasmic space"/>
    <property type="evidence" value="ECO:0007669"/>
    <property type="project" value="InterPro"/>
</dbReference>
<dbReference type="InterPro" id="IPR014756">
    <property type="entry name" value="Ig_E-set"/>
</dbReference>
<dbReference type="AlphaFoldDB" id="A0A5J5K4E4"/>
<evidence type="ECO:0000256" key="6">
    <source>
        <dbReference type="SAM" id="Phobius"/>
    </source>
</evidence>
<feature type="domain" description="CopC" evidence="7">
    <location>
        <begin position="50"/>
        <end position="140"/>
    </location>
</feature>
<proteinExistence type="predicted"/>
<keyword evidence="6" id="KW-1133">Transmembrane helix</keyword>
<comment type="caution">
    <text evidence="8">The sequence shown here is derived from an EMBL/GenBank/DDBJ whole genome shotgun (WGS) entry which is preliminary data.</text>
</comment>
<keyword evidence="6" id="KW-0472">Membrane</keyword>
<protein>
    <submittedName>
        <fullName evidence="8">Copper resistance protein CopC</fullName>
    </submittedName>
</protein>